<sequence length="306" mass="34800">MCDKMNGFEDDGFKEVKIPVPWGHITGKWWGPRDVQPTLAIHGWQDNCGTFDKLAPLLVKGGLSVYCIDLPGHGFSSHLPPGQVYYIFWDGIHYIRRIVNHFNWKNVKIIGHSLGGGIAFLYAAVYPKDVDRYISIDIASPSVRPPKKIIDLIGGAVDKFMEYEKKPARSVPCYIYDEMLDIVYDAYKGTVTREGCKIMLRRGMKPALDKEGHYLFTRDPRLKTAALGFMTLDQVLEFAMRIKCPVMIITASTGLRSENPERYDKVLETIEQSSQKFEHIFFEGTHHLHLNDAESIVPCVIKFLTS</sequence>
<keyword evidence="2" id="KW-0378">Hydrolase</keyword>
<reference evidence="4" key="1">
    <citation type="submission" date="2022-03" db="EMBL/GenBank/DDBJ databases">
        <authorList>
            <person name="Sayadi A."/>
        </authorList>
    </citation>
    <scope>NUCLEOTIDE SEQUENCE</scope>
</reference>
<dbReference type="GO" id="GO:0016020">
    <property type="term" value="C:membrane"/>
    <property type="evidence" value="ECO:0007669"/>
    <property type="project" value="TreeGrafter"/>
</dbReference>
<dbReference type="InterPro" id="IPR000073">
    <property type="entry name" value="AB_hydrolase_1"/>
</dbReference>
<evidence type="ECO:0000259" key="3">
    <source>
        <dbReference type="Pfam" id="PF00561"/>
    </source>
</evidence>
<keyword evidence="5" id="KW-1185">Reference proteome</keyword>
<proteinExistence type="inferred from homology"/>
<evidence type="ECO:0000256" key="2">
    <source>
        <dbReference type="ARBA" id="ARBA00022801"/>
    </source>
</evidence>
<comment type="similarity">
    <text evidence="1">Belongs to the AB hydrolase superfamily.</text>
</comment>
<comment type="caution">
    <text evidence="4">The sequence shown here is derived from an EMBL/GenBank/DDBJ whole genome shotgun (WGS) entry which is preliminary data.</text>
</comment>
<evidence type="ECO:0000313" key="5">
    <source>
        <dbReference type="Proteomes" id="UP001152888"/>
    </source>
</evidence>
<dbReference type="InterPro" id="IPR050266">
    <property type="entry name" value="AB_hydrolase_sf"/>
</dbReference>
<organism evidence="4 5">
    <name type="scientific">Acanthoscelides obtectus</name>
    <name type="common">Bean weevil</name>
    <name type="synonym">Bruchus obtectus</name>
    <dbReference type="NCBI Taxonomy" id="200917"/>
    <lineage>
        <taxon>Eukaryota</taxon>
        <taxon>Metazoa</taxon>
        <taxon>Ecdysozoa</taxon>
        <taxon>Arthropoda</taxon>
        <taxon>Hexapoda</taxon>
        <taxon>Insecta</taxon>
        <taxon>Pterygota</taxon>
        <taxon>Neoptera</taxon>
        <taxon>Endopterygota</taxon>
        <taxon>Coleoptera</taxon>
        <taxon>Polyphaga</taxon>
        <taxon>Cucujiformia</taxon>
        <taxon>Chrysomeloidea</taxon>
        <taxon>Chrysomelidae</taxon>
        <taxon>Bruchinae</taxon>
        <taxon>Bruchini</taxon>
        <taxon>Acanthoscelides</taxon>
    </lineage>
</organism>
<dbReference type="OrthoDB" id="190201at2759"/>
<name>A0A9P0KHF7_ACAOB</name>
<gene>
    <name evidence="4" type="ORF">ACAOBT_LOCUS9139</name>
</gene>
<dbReference type="Pfam" id="PF00561">
    <property type="entry name" value="Abhydrolase_1"/>
    <property type="match status" value="1"/>
</dbReference>
<accession>A0A9P0KHF7</accession>
<dbReference type="Proteomes" id="UP001152888">
    <property type="component" value="Unassembled WGS sequence"/>
</dbReference>
<dbReference type="InterPro" id="IPR029058">
    <property type="entry name" value="AB_hydrolase_fold"/>
</dbReference>
<dbReference type="PANTHER" id="PTHR43798">
    <property type="entry name" value="MONOACYLGLYCEROL LIPASE"/>
    <property type="match status" value="1"/>
</dbReference>
<evidence type="ECO:0000313" key="4">
    <source>
        <dbReference type="EMBL" id="CAH1970849.1"/>
    </source>
</evidence>
<dbReference type="EMBL" id="CAKOFQ010006778">
    <property type="protein sequence ID" value="CAH1970849.1"/>
    <property type="molecule type" value="Genomic_DNA"/>
</dbReference>
<feature type="domain" description="AB hydrolase-1" evidence="3">
    <location>
        <begin position="41"/>
        <end position="151"/>
    </location>
</feature>
<dbReference type="AlphaFoldDB" id="A0A9P0KHF7"/>
<dbReference type="GO" id="GO:0016787">
    <property type="term" value="F:hydrolase activity"/>
    <property type="evidence" value="ECO:0007669"/>
    <property type="project" value="UniProtKB-KW"/>
</dbReference>
<dbReference type="PRINTS" id="PR00111">
    <property type="entry name" value="ABHYDROLASE"/>
</dbReference>
<evidence type="ECO:0000256" key="1">
    <source>
        <dbReference type="ARBA" id="ARBA00008645"/>
    </source>
</evidence>
<dbReference type="SUPFAM" id="SSF53474">
    <property type="entry name" value="alpha/beta-Hydrolases"/>
    <property type="match status" value="1"/>
</dbReference>
<dbReference type="PANTHER" id="PTHR43798:SF14">
    <property type="entry name" value="SERINE HYDROLASE-LIKE PROTEIN DDB_G0286239"/>
    <property type="match status" value="1"/>
</dbReference>
<protein>
    <recommendedName>
        <fullName evidence="3">AB hydrolase-1 domain-containing protein</fullName>
    </recommendedName>
</protein>
<dbReference type="Gene3D" id="3.40.50.1820">
    <property type="entry name" value="alpha/beta hydrolase"/>
    <property type="match status" value="1"/>
</dbReference>